<evidence type="ECO:0000256" key="14">
    <source>
        <dbReference type="ARBA" id="ARBA00022989"/>
    </source>
</evidence>
<dbReference type="InterPro" id="IPR001611">
    <property type="entry name" value="Leu-rich_rpt"/>
</dbReference>
<evidence type="ECO:0000313" key="24">
    <source>
        <dbReference type="EMBL" id="RID77815.1"/>
    </source>
</evidence>
<dbReference type="InterPro" id="IPR017441">
    <property type="entry name" value="Protein_kinase_ATP_BS"/>
</dbReference>
<dbReference type="PROSITE" id="PS00108">
    <property type="entry name" value="PROTEIN_KINASE_ST"/>
    <property type="match status" value="1"/>
</dbReference>
<keyword evidence="9 22" id="KW-0732">Signal</keyword>
<evidence type="ECO:0000256" key="15">
    <source>
        <dbReference type="ARBA" id="ARBA00023136"/>
    </source>
</evidence>
<dbReference type="InterPro" id="IPR013210">
    <property type="entry name" value="LRR_N_plant-typ"/>
</dbReference>
<dbReference type="Gene3D" id="3.30.200.20">
    <property type="entry name" value="Phosphorylase Kinase, domain 1"/>
    <property type="match status" value="1"/>
</dbReference>
<sequence length="584" mass="64592">MLNQLHLLLHLFLMFLCFSSLTLSSEPRNLEVEALINIKNGLHDPHGALNNWDEFSVDPCSWAMITCSSDNLVIGLVAPSQSLSGSLSESIGNLTNLRQVSLQSNNISGKIPPEIGLLLKLQTLDISNNRLTGQISVSVEKLSSVQYLRLNNNSLSGPFPASLSQIHHLSLDLSYNNLSGLVPKFPAKTFNVAGNPLICRSSPPEFCSGSISSRRRSNRLAIALGVSFGFVVLITVALGSFCWYRKKQTRLLILNLNLFPYYQTKKEEGLQGLGNLRSFTFRELHVSTDGFSSKNILGAGGFGNVYRGNLGEGTMVAVKRLKDVNGTTGDSQFRTELEMISLAVHMNLLRLIGYCKTSSERLLVYTYMINGSVALKLKSKPALDWTMRKKIAIGAARGLLYLHEQCYPKIIHRDVKAANILLDECFEAVVGDFGFVKLLNHEDSHVTTGPQSSEKTDVFGFGILLLELITGLRALEFGKTASQKGAILEWVGKLHEELKVEELVDRELGKNYDKIEVGEMMQVALLCTQYLPAHRPKMSEVVLMLEGDAHCNDPTYQMFGSSAFDDDDDQQPLDLLAMELSCPR</sequence>
<evidence type="ECO:0000313" key="25">
    <source>
        <dbReference type="Proteomes" id="UP000264353"/>
    </source>
</evidence>
<comment type="catalytic activity">
    <reaction evidence="19">
        <text>L-seryl-[protein] + ATP = O-phospho-L-seryl-[protein] + ADP + H(+)</text>
        <dbReference type="Rhea" id="RHEA:17989"/>
        <dbReference type="Rhea" id="RHEA-COMP:9863"/>
        <dbReference type="Rhea" id="RHEA-COMP:11604"/>
        <dbReference type="ChEBI" id="CHEBI:15378"/>
        <dbReference type="ChEBI" id="CHEBI:29999"/>
        <dbReference type="ChEBI" id="CHEBI:30616"/>
        <dbReference type="ChEBI" id="CHEBI:83421"/>
        <dbReference type="ChEBI" id="CHEBI:456216"/>
        <dbReference type="EC" id="2.7.11.1"/>
    </reaction>
</comment>
<evidence type="ECO:0000256" key="1">
    <source>
        <dbReference type="ARBA" id="ARBA00004479"/>
    </source>
</evidence>
<feature type="domain" description="Protein kinase" evidence="23">
    <location>
        <begin position="291"/>
        <end position="556"/>
    </location>
</feature>
<keyword evidence="11 20" id="KW-0547">Nucleotide-binding</keyword>
<keyword evidence="6" id="KW-0433">Leucine-rich repeat</keyword>
<keyword evidence="16" id="KW-0675">Receptor</keyword>
<keyword evidence="10" id="KW-0677">Repeat</keyword>
<evidence type="ECO:0000256" key="18">
    <source>
        <dbReference type="ARBA" id="ARBA00047899"/>
    </source>
</evidence>
<dbReference type="InterPro" id="IPR008271">
    <property type="entry name" value="Ser/Thr_kinase_AS"/>
</dbReference>
<dbReference type="InterPro" id="IPR000719">
    <property type="entry name" value="Prot_kinase_dom"/>
</dbReference>
<evidence type="ECO:0000256" key="22">
    <source>
        <dbReference type="SAM" id="SignalP"/>
    </source>
</evidence>
<dbReference type="Proteomes" id="UP000264353">
    <property type="component" value="Chromosome A1"/>
</dbReference>
<keyword evidence="13 20" id="KW-0067">ATP-binding</keyword>
<feature type="chain" id="PRO_5017342738" description="non-specific serine/threonine protein kinase" evidence="22">
    <location>
        <begin position="25"/>
        <end position="584"/>
    </location>
</feature>
<keyword evidence="5" id="KW-0597">Phosphoprotein</keyword>
<evidence type="ECO:0000256" key="2">
    <source>
        <dbReference type="ARBA" id="ARBA00008684"/>
    </source>
</evidence>
<keyword evidence="17" id="KW-0325">Glycoprotein</keyword>
<evidence type="ECO:0000256" key="13">
    <source>
        <dbReference type="ARBA" id="ARBA00022840"/>
    </source>
</evidence>
<dbReference type="EC" id="2.7.11.1" evidence="3"/>
<evidence type="ECO:0000256" key="17">
    <source>
        <dbReference type="ARBA" id="ARBA00023180"/>
    </source>
</evidence>
<dbReference type="GO" id="GO:0004674">
    <property type="term" value="F:protein serine/threonine kinase activity"/>
    <property type="evidence" value="ECO:0007669"/>
    <property type="project" value="UniProtKB-KW"/>
</dbReference>
<evidence type="ECO:0000256" key="9">
    <source>
        <dbReference type="ARBA" id="ARBA00022729"/>
    </source>
</evidence>
<dbReference type="GO" id="GO:0016020">
    <property type="term" value="C:membrane"/>
    <property type="evidence" value="ECO:0007669"/>
    <property type="project" value="UniProtKB-SubCell"/>
</dbReference>
<dbReference type="Pfam" id="PF13855">
    <property type="entry name" value="LRR_8"/>
    <property type="match status" value="1"/>
</dbReference>
<proteinExistence type="inferred from homology"/>
<evidence type="ECO:0000256" key="11">
    <source>
        <dbReference type="ARBA" id="ARBA00022741"/>
    </source>
</evidence>
<dbReference type="SMART" id="SM00220">
    <property type="entry name" value="S_TKc"/>
    <property type="match status" value="1"/>
</dbReference>
<accession>A0A398AJK8</accession>
<dbReference type="Pfam" id="PF00560">
    <property type="entry name" value="LRR_1"/>
    <property type="match status" value="1"/>
</dbReference>
<feature type="binding site" evidence="20">
    <location>
        <position position="319"/>
    </location>
    <ligand>
        <name>ATP</name>
        <dbReference type="ChEBI" id="CHEBI:30616"/>
    </ligand>
</feature>
<evidence type="ECO:0000256" key="16">
    <source>
        <dbReference type="ARBA" id="ARBA00023170"/>
    </source>
</evidence>
<name>A0A398AJK8_BRACM</name>
<evidence type="ECO:0000256" key="19">
    <source>
        <dbReference type="ARBA" id="ARBA00048679"/>
    </source>
</evidence>
<feature type="transmembrane region" description="Helical" evidence="21">
    <location>
        <begin position="220"/>
        <end position="244"/>
    </location>
</feature>
<dbReference type="SUPFAM" id="SSF52058">
    <property type="entry name" value="L domain-like"/>
    <property type="match status" value="1"/>
</dbReference>
<evidence type="ECO:0000256" key="20">
    <source>
        <dbReference type="PROSITE-ProRule" id="PRU10141"/>
    </source>
</evidence>
<reference evidence="24 25" key="1">
    <citation type="submission" date="2018-06" db="EMBL/GenBank/DDBJ databases">
        <title>WGS assembly of Brassica rapa FPsc.</title>
        <authorList>
            <person name="Bowman J."/>
            <person name="Kohchi T."/>
            <person name="Yamato K."/>
            <person name="Jenkins J."/>
            <person name="Shu S."/>
            <person name="Ishizaki K."/>
            <person name="Yamaoka S."/>
            <person name="Nishihama R."/>
            <person name="Nakamura Y."/>
            <person name="Berger F."/>
            <person name="Adam C."/>
            <person name="Aki S."/>
            <person name="Althoff F."/>
            <person name="Araki T."/>
            <person name="Arteaga-Vazquez M."/>
            <person name="Balasubrmanian S."/>
            <person name="Bauer D."/>
            <person name="Boehm C."/>
            <person name="Briginshaw L."/>
            <person name="Caballero-Perez J."/>
            <person name="Catarino B."/>
            <person name="Chen F."/>
            <person name="Chiyoda S."/>
            <person name="Chovatia M."/>
            <person name="Davies K."/>
            <person name="Delmans M."/>
            <person name="Demura T."/>
            <person name="Dierschke T."/>
            <person name="Dolan L."/>
            <person name="Dorantes-Acosta A."/>
            <person name="Eklund D."/>
            <person name="Florent S."/>
            <person name="Flores-Sandoval E."/>
            <person name="Fujiyama A."/>
            <person name="Fukuzawa H."/>
            <person name="Galik B."/>
            <person name="Grimanelli D."/>
            <person name="Grimwood J."/>
            <person name="Grossniklaus U."/>
            <person name="Hamada T."/>
            <person name="Haseloff J."/>
            <person name="Hetherington A."/>
            <person name="Higo A."/>
            <person name="Hirakawa Y."/>
            <person name="Hundley H."/>
            <person name="Ikeda Y."/>
            <person name="Inoue K."/>
            <person name="Inoue S."/>
            <person name="Ishida S."/>
            <person name="Jia Q."/>
            <person name="Kakita M."/>
            <person name="Kanazawa T."/>
            <person name="Kawai Y."/>
            <person name="Kawashima T."/>
            <person name="Kennedy M."/>
            <person name="Kinose K."/>
            <person name="Kinoshita T."/>
            <person name="Kohara Y."/>
            <person name="Koide E."/>
            <person name="Komatsu K."/>
            <person name="Kopischke S."/>
            <person name="Kubo M."/>
            <person name="Kyozuka J."/>
            <person name="Lagercrantz U."/>
            <person name="Lin S."/>
            <person name="Lindquist E."/>
            <person name="Lipzen A."/>
            <person name="Lu C."/>
            <person name="Luna E."/>
            <person name="Martienssen R."/>
            <person name="Minamino N."/>
            <person name="Mizutani M."/>
            <person name="Mizutani M."/>
            <person name="Mochizuki N."/>
            <person name="Monte I."/>
            <person name="Mosher R."/>
            <person name="Nagasaki H."/>
            <person name="Nakagami H."/>
            <person name="Naramoto S."/>
            <person name="Nishitani K."/>
            <person name="Ohtani M."/>
            <person name="Okamoto T."/>
            <person name="Okumura M."/>
            <person name="Phillips J."/>
            <person name="Pollak B."/>
            <person name="Reinders A."/>
            <person name="Roevekamp M."/>
            <person name="Sano R."/>
            <person name="Sawa S."/>
            <person name="Schmid M."/>
            <person name="Shirakawa M."/>
            <person name="Solano R."/>
            <person name="Spunde A."/>
            <person name="Suetsugu N."/>
            <person name="Sugano S."/>
            <person name="Sugiyama A."/>
            <person name="Sun R."/>
            <person name="Suzuki Y."/>
            <person name="Takenaka M."/>
            <person name="Takezawa D."/>
            <person name="Tomogane H."/>
            <person name="Tsuzuki M."/>
            <person name="Ueda T."/>
            <person name="Umeda M."/>
            <person name="Ward J."/>
            <person name="Watanabe Y."/>
            <person name="Yazaki K."/>
            <person name="Yokoyama R."/>
            <person name="Yoshitake Y."/>
            <person name="Yotsui I."/>
            <person name="Zachgo S."/>
            <person name="Schmutz J."/>
        </authorList>
    </citation>
    <scope>NUCLEOTIDE SEQUENCE [LARGE SCALE GENOMIC DNA]</scope>
    <source>
        <strain evidence="25">cv. B-3</strain>
    </source>
</reference>
<dbReference type="InterPro" id="IPR011009">
    <property type="entry name" value="Kinase-like_dom_sf"/>
</dbReference>
<dbReference type="FunFam" id="3.30.200.20:FF:000015">
    <property type="entry name" value="Somatic embryogenesis receptor kinase 1"/>
    <property type="match status" value="1"/>
</dbReference>
<dbReference type="PANTHER" id="PTHR45974:SF266">
    <property type="entry name" value="LEUCINE-RICH REPEAT RECEPTOR PROTEIN KINASE HPCA1"/>
    <property type="match status" value="1"/>
</dbReference>
<dbReference type="FunFam" id="1.10.510.10:FF:000016">
    <property type="entry name" value="Somatic embryogenesis receptor-like kinase 1"/>
    <property type="match status" value="1"/>
</dbReference>
<dbReference type="PROSITE" id="PS00107">
    <property type="entry name" value="PROTEIN_KINASE_ATP"/>
    <property type="match status" value="1"/>
</dbReference>
<dbReference type="EMBL" id="CM010628">
    <property type="protein sequence ID" value="RID77815.1"/>
    <property type="molecule type" value="Genomic_DNA"/>
</dbReference>
<dbReference type="InterPro" id="IPR032675">
    <property type="entry name" value="LRR_dom_sf"/>
</dbReference>
<comment type="catalytic activity">
    <reaction evidence="18">
        <text>L-threonyl-[protein] + ATP = O-phospho-L-threonyl-[protein] + ADP + H(+)</text>
        <dbReference type="Rhea" id="RHEA:46608"/>
        <dbReference type="Rhea" id="RHEA-COMP:11060"/>
        <dbReference type="Rhea" id="RHEA-COMP:11605"/>
        <dbReference type="ChEBI" id="CHEBI:15378"/>
        <dbReference type="ChEBI" id="CHEBI:30013"/>
        <dbReference type="ChEBI" id="CHEBI:30616"/>
        <dbReference type="ChEBI" id="CHEBI:61977"/>
        <dbReference type="ChEBI" id="CHEBI:456216"/>
        <dbReference type="EC" id="2.7.11.1"/>
    </reaction>
</comment>
<keyword evidence="7" id="KW-0808">Transferase</keyword>
<dbReference type="GO" id="GO:0048638">
    <property type="term" value="P:regulation of developmental growth"/>
    <property type="evidence" value="ECO:0007669"/>
    <property type="project" value="UniProtKB-ARBA"/>
</dbReference>
<dbReference type="AlphaFoldDB" id="A0A398AJK8"/>
<evidence type="ECO:0000256" key="21">
    <source>
        <dbReference type="SAM" id="Phobius"/>
    </source>
</evidence>
<dbReference type="GO" id="GO:0005524">
    <property type="term" value="F:ATP binding"/>
    <property type="evidence" value="ECO:0007669"/>
    <property type="project" value="UniProtKB-UniRule"/>
</dbReference>
<gene>
    <name evidence="24" type="ORF">BRARA_A00695</name>
</gene>
<protein>
    <recommendedName>
        <fullName evidence="3">non-specific serine/threonine protein kinase</fullName>
        <ecNumber evidence="3">2.7.11.1</ecNumber>
    </recommendedName>
</protein>
<evidence type="ECO:0000256" key="3">
    <source>
        <dbReference type="ARBA" id="ARBA00012513"/>
    </source>
</evidence>
<dbReference type="PANTHER" id="PTHR45974">
    <property type="entry name" value="RECEPTOR-LIKE PROTEIN 55"/>
    <property type="match status" value="1"/>
</dbReference>
<keyword evidence="14 21" id="KW-1133">Transmembrane helix</keyword>
<dbReference type="FunFam" id="3.80.10.10:FF:000021">
    <property type="entry name" value="Putative LRR receptor-like serine/threonine-protein kinase"/>
    <property type="match status" value="1"/>
</dbReference>
<dbReference type="Gene3D" id="1.10.510.10">
    <property type="entry name" value="Transferase(Phosphotransferase) domain 1"/>
    <property type="match status" value="1"/>
</dbReference>
<dbReference type="Pfam" id="PF08263">
    <property type="entry name" value="LRRNT_2"/>
    <property type="match status" value="1"/>
</dbReference>
<evidence type="ECO:0000256" key="12">
    <source>
        <dbReference type="ARBA" id="ARBA00022777"/>
    </source>
</evidence>
<keyword evidence="15 21" id="KW-0472">Membrane</keyword>
<evidence type="ECO:0000256" key="10">
    <source>
        <dbReference type="ARBA" id="ARBA00022737"/>
    </source>
</evidence>
<comment type="similarity">
    <text evidence="2">Belongs to the protein kinase superfamily. Ser/Thr protein kinase family.</text>
</comment>
<comment type="subcellular location">
    <subcellularLocation>
        <location evidence="1">Membrane</location>
        <topology evidence="1">Single-pass type I membrane protein</topology>
    </subcellularLocation>
</comment>
<feature type="signal peptide" evidence="22">
    <location>
        <begin position="1"/>
        <end position="24"/>
    </location>
</feature>
<dbReference type="Gene3D" id="3.80.10.10">
    <property type="entry name" value="Ribonuclease Inhibitor"/>
    <property type="match status" value="1"/>
</dbReference>
<evidence type="ECO:0000259" key="23">
    <source>
        <dbReference type="PROSITE" id="PS50011"/>
    </source>
</evidence>
<organism evidence="24 25">
    <name type="scientific">Brassica campestris</name>
    <name type="common">Field mustard</name>
    <dbReference type="NCBI Taxonomy" id="3711"/>
    <lineage>
        <taxon>Eukaryota</taxon>
        <taxon>Viridiplantae</taxon>
        <taxon>Streptophyta</taxon>
        <taxon>Embryophyta</taxon>
        <taxon>Tracheophyta</taxon>
        <taxon>Spermatophyta</taxon>
        <taxon>Magnoliopsida</taxon>
        <taxon>eudicotyledons</taxon>
        <taxon>Gunneridae</taxon>
        <taxon>Pentapetalae</taxon>
        <taxon>rosids</taxon>
        <taxon>malvids</taxon>
        <taxon>Brassicales</taxon>
        <taxon>Brassicaceae</taxon>
        <taxon>Brassiceae</taxon>
        <taxon>Brassica</taxon>
    </lineage>
</organism>
<dbReference type="SUPFAM" id="SSF56112">
    <property type="entry name" value="Protein kinase-like (PK-like)"/>
    <property type="match status" value="1"/>
</dbReference>
<evidence type="ECO:0000256" key="4">
    <source>
        <dbReference type="ARBA" id="ARBA00022527"/>
    </source>
</evidence>
<evidence type="ECO:0000256" key="8">
    <source>
        <dbReference type="ARBA" id="ARBA00022692"/>
    </source>
</evidence>
<keyword evidence="8 21" id="KW-0812">Transmembrane</keyword>
<evidence type="ECO:0000256" key="7">
    <source>
        <dbReference type="ARBA" id="ARBA00022679"/>
    </source>
</evidence>
<evidence type="ECO:0000256" key="5">
    <source>
        <dbReference type="ARBA" id="ARBA00022553"/>
    </source>
</evidence>
<keyword evidence="12" id="KW-0418">Kinase</keyword>
<dbReference type="PROSITE" id="PS50011">
    <property type="entry name" value="PROTEIN_KINASE_DOM"/>
    <property type="match status" value="1"/>
</dbReference>
<evidence type="ECO:0000256" key="6">
    <source>
        <dbReference type="ARBA" id="ARBA00022614"/>
    </source>
</evidence>
<keyword evidence="4" id="KW-0723">Serine/threonine-protein kinase</keyword>
<dbReference type="Pfam" id="PF00069">
    <property type="entry name" value="Pkinase"/>
    <property type="match status" value="1"/>
</dbReference>